<dbReference type="SUPFAM" id="SSF56672">
    <property type="entry name" value="DNA/RNA polymerases"/>
    <property type="match status" value="1"/>
</dbReference>
<dbReference type="GO" id="GO:0000166">
    <property type="term" value="F:nucleotide binding"/>
    <property type="evidence" value="ECO:0007669"/>
    <property type="project" value="InterPro"/>
</dbReference>
<reference evidence="1 2" key="1">
    <citation type="submission" date="2019-08" db="EMBL/GenBank/DDBJ databases">
        <authorList>
            <person name="Alioto T."/>
            <person name="Alioto T."/>
            <person name="Gomez Garrido J."/>
        </authorList>
    </citation>
    <scope>NUCLEOTIDE SEQUENCE [LARGE SCALE GENOMIC DNA]</scope>
</reference>
<dbReference type="Proteomes" id="UP000325440">
    <property type="component" value="Unassembled WGS sequence"/>
</dbReference>
<name>A0A5E4MFI5_9HEMI</name>
<evidence type="ECO:0000313" key="2">
    <source>
        <dbReference type="Proteomes" id="UP000325440"/>
    </source>
</evidence>
<dbReference type="InterPro" id="IPR017964">
    <property type="entry name" value="DNA-dir_DNA_pol_B_CS"/>
</dbReference>
<accession>A0A5E4MFI5</accession>
<keyword evidence="1" id="KW-0548">Nucleotidyltransferase</keyword>
<dbReference type="PROSITE" id="PS00116">
    <property type="entry name" value="DNA_POLYMERASE_B"/>
    <property type="match status" value="1"/>
</dbReference>
<dbReference type="EMBL" id="CABPRJ010000511">
    <property type="protein sequence ID" value="VVC30263.1"/>
    <property type="molecule type" value="Genomic_DNA"/>
</dbReference>
<protein>
    <submittedName>
        <fullName evidence="1">DNA polymerase, palm domain,DNA-directed DNA polymerase, family B, conserved site</fullName>
    </submittedName>
</protein>
<dbReference type="AlphaFoldDB" id="A0A5E4MFI5"/>
<dbReference type="PANTHER" id="PTHR31511">
    <property type="entry name" value="PROTEIN CBG23764"/>
    <property type="match status" value="1"/>
</dbReference>
<keyword evidence="1" id="KW-0808">Transferase</keyword>
<proteinExistence type="predicted"/>
<dbReference type="Gene3D" id="3.90.1600.10">
    <property type="entry name" value="Palm domain of DNA polymerase"/>
    <property type="match status" value="1"/>
</dbReference>
<gene>
    <name evidence="1" type="ORF">CINCED_3A005212</name>
</gene>
<dbReference type="InterPro" id="IPR023211">
    <property type="entry name" value="DNA_pol_palm_dom_sf"/>
</dbReference>
<dbReference type="GO" id="GO:0003887">
    <property type="term" value="F:DNA-directed DNA polymerase activity"/>
    <property type="evidence" value="ECO:0007669"/>
    <property type="project" value="UniProtKB-KW"/>
</dbReference>
<evidence type="ECO:0000313" key="1">
    <source>
        <dbReference type="EMBL" id="VVC30263.1"/>
    </source>
</evidence>
<keyword evidence="2" id="KW-1185">Reference proteome</keyword>
<organism evidence="1 2">
    <name type="scientific">Cinara cedri</name>
    <dbReference type="NCBI Taxonomy" id="506608"/>
    <lineage>
        <taxon>Eukaryota</taxon>
        <taxon>Metazoa</taxon>
        <taxon>Ecdysozoa</taxon>
        <taxon>Arthropoda</taxon>
        <taxon>Hexapoda</taxon>
        <taxon>Insecta</taxon>
        <taxon>Pterygota</taxon>
        <taxon>Neoptera</taxon>
        <taxon>Paraneoptera</taxon>
        <taxon>Hemiptera</taxon>
        <taxon>Sternorrhyncha</taxon>
        <taxon>Aphidomorpha</taxon>
        <taxon>Aphidoidea</taxon>
        <taxon>Aphididae</taxon>
        <taxon>Lachninae</taxon>
        <taxon>Cinara</taxon>
    </lineage>
</organism>
<dbReference type="OrthoDB" id="6610558at2759"/>
<dbReference type="PANTHER" id="PTHR31511:SF12">
    <property type="entry name" value="RHO TERMINATION FACTOR N-TERMINAL DOMAIN-CONTAINING PROTEIN"/>
    <property type="match status" value="1"/>
</dbReference>
<sequence>MQRANTDDEFLKDYYKLMNNSVFGRTMMNTRNFRDLKIISDEKYVSKPNFDRATIFTENLVAVYMKKTEVKLNKPIYLGMCILDMSKVRMYDFYYNTLKKTYGKNIRLLYTDTDSLIVEITTEDFYTDVKNNEQLLNEFDFSEYPENNKYGLPRINKKVPGKFKDEFNGKILSEFFGLRSKLYAFKLFENEHEVKRAKGVKKPIVKNELCFDDFYECLITRDPKYVKQNTFRTENHEISTVKQKKKALSAYDDKRYILENGIDTVAWGNFSTKIEREKFREYLDNLIRTNNKKE</sequence>
<dbReference type="GO" id="GO:0003676">
    <property type="term" value="F:nucleic acid binding"/>
    <property type="evidence" value="ECO:0007669"/>
    <property type="project" value="InterPro"/>
</dbReference>
<dbReference type="InterPro" id="IPR043502">
    <property type="entry name" value="DNA/RNA_pol_sf"/>
</dbReference>
<keyword evidence="1" id="KW-0239">DNA-directed DNA polymerase</keyword>